<organism evidence="1 2">
    <name type="scientific">Caulobacter phage CcrColossus</name>
    <dbReference type="NCBI Taxonomy" id="1211640"/>
    <lineage>
        <taxon>Viruses</taxon>
        <taxon>Duplodnaviria</taxon>
        <taxon>Heunggongvirae</taxon>
        <taxon>Uroviricota</taxon>
        <taxon>Caudoviricetes</taxon>
        <taxon>Jeanschmidtviridae</taxon>
        <taxon>Colossusvirus</taxon>
        <taxon>Colossusvirus colossus</taxon>
    </lineage>
</organism>
<protein>
    <submittedName>
        <fullName evidence="1">Uncharacterized protein</fullName>
    </submittedName>
</protein>
<name>K4JVM3_9CAUD</name>
<reference evidence="1 2" key="1">
    <citation type="journal article" date="2012" name="BMC Genomics">
        <title>The Caulobacter crescentus phage phiCbK: genomics of a canonical phage.</title>
        <authorList>
            <person name="Gill J.J."/>
            <person name="Berry J.D."/>
            <person name="Russell W.K."/>
            <person name="Lessor L."/>
            <person name="Escobar Garcia D.A."/>
            <person name="Hernandez D."/>
            <person name="Kane A."/>
            <person name="Keene J."/>
            <person name="Maddox M."/>
            <person name="Martin R."/>
            <person name="Mohan S."/>
            <person name="Thorn A.M."/>
            <person name="Russell D.H."/>
            <person name="Young R."/>
        </authorList>
    </citation>
    <scope>NUCLEOTIDE SEQUENCE [LARGE SCALE GENOMIC DNA]</scope>
</reference>
<dbReference type="GeneID" id="13994947"/>
<dbReference type="RefSeq" id="YP_006988252.1">
    <property type="nucleotide sequence ID" value="NC_019406.1"/>
</dbReference>
<evidence type="ECO:0000313" key="1">
    <source>
        <dbReference type="EMBL" id="AFU87888.1"/>
    </source>
</evidence>
<dbReference type="EMBL" id="JX100810">
    <property type="protein sequence ID" value="AFU87888.1"/>
    <property type="molecule type" value="Genomic_DNA"/>
</dbReference>
<proteinExistence type="predicted"/>
<gene>
    <name evidence="1" type="ORF">CcrColossus_gp018</name>
</gene>
<evidence type="ECO:0000313" key="2">
    <source>
        <dbReference type="Proteomes" id="UP000000463"/>
    </source>
</evidence>
<dbReference type="KEGG" id="vg:13994947"/>
<keyword evidence="2" id="KW-1185">Reference proteome</keyword>
<accession>K4JVM3</accession>
<sequence length="165" mass="17981">MPYIPDEHFAYCVEQAAPSPWMHLVRGALKLYDAGHGSKSWQAVHGRQAIGEAMVALNGAPLAFFGGLTRDESYRYKGDDRPASEVPDALETLAALLAPLEQAPEEVADLVAKIAAAQAIIDEDDAKTSQLDMMNGHERAHVECDLYRAKLALANLQLQAIRKEA</sequence>
<dbReference type="Proteomes" id="UP000000463">
    <property type="component" value="Segment"/>
</dbReference>